<dbReference type="EMBL" id="JACSQN010000019">
    <property type="protein sequence ID" value="MBD7986006.1"/>
    <property type="molecule type" value="Genomic_DNA"/>
</dbReference>
<evidence type="ECO:0000256" key="5">
    <source>
        <dbReference type="ARBA" id="ARBA00023136"/>
    </source>
</evidence>
<dbReference type="Pfam" id="PF02687">
    <property type="entry name" value="FtsX"/>
    <property type="match status" value="2"/>
</dbReference>
<sequence length="366" mass="40501">MWVKLGSSFTLFKEAKIGYTGIIFSVIVVASLYVWASSFVSLLARRNEFAVMAAVGWRPSQISRLLVMESALLGGFVAFVSWTIIGFVYLTEGVAVSPWRFLATGIIAFVIYIIGAIVPALMARNISPYLAMQTGEISISKKRLLRTRGIMSMSANHFLGKWKRNWLSIITIALPTSLLALFIYVGFRLKGVMYTTWLGQYVALEVGPIQYIAMIIALVIAVLTTFEITWQNVAERGEEIAILKSVGWKNGAVRKLIWSEGLFTGIYAAILSLLLAFGAMWILYGEIPIDDLNTILVTGLVPIVVGILGTIIPAEKAARMIPVQGLGGQFVNDESSEKWMRKLIVSILVVLLLMVIYTVFRFILSI</sequence>
<accession>A0ABR8UDC7</accession>
<dbReference type="Proteomes" id="UP000626786">
    <property type="component" value="Unassembled WGS sequence"/>
</dbReference>
<keyword evidence="10" id="KW-1185">Reference proteome</keyword>
<feature type="transmembrane region" description="Helical" evidence="7">
    <location>
        <begin position="262"/>
        <end position="283"/>
    </location>
</feature>
<feature type="transmembrane region" description="Helical" evidence="7">
    <location>
        <begin position="166"/>
        <end position="187"/>
    </location>
</feature>
<comment type="subcellular location">
    <subcellularLocation>
        <location evidence="1">Cell membrane</location>
        <topology evidence="1">Multi-pass membrane protein</topology>
    </subcellularLocation>
</comment>
<keyword evidence="5 7" id="KW-0472">Membrane</keyword>
<name>A0ABR8UDC7_9BACL</name>
<comment type="caution">
    <text evidence="9">The sequence shown here is derived from an EMBL/GenBank/DDBJ whole genome shotgun (WGS) entry which is preliminary data.</text>
</comment>
<evidence type="ECO:0000256" key="3">
    <source>
        <dbReference type="ARBA" id="ARBA00022692"/>
    </source>
</evidence>
<proteinExistence type="inferred from homology"/>
<evidence type="ECO:0000256" key="1">
    <source>
        <dbReference type="ARBA" id="ARBA00004651"/>
    </source>
</evidence>
<organism evidence="9 10">
    <name type="scientific">Sporosarcina quadrami</name>
    <dbReference type="NCBI Taxonomy" id="2762234"/>
    <lineage>
        <taxon>Bacteria</taxon>
        <taxon>Bacillati</taxon>
        <taxon>Bacillota</taxon>
        <taxon>Bacilli</taxon>
        <taxon>Bacillales</taxon>
        <taxon>Caryophanaceae</taxon>
        <taxon>Sporosarcina</taxon>
    </lineage>
</organism>
<feature type="transmembrane region" description="Helical" evidence="7">
    <location>
        <begin position="20"/>
        <end position="44"/>
    </location>
</feature>
<keyword evidence="4 7" id="KW-1133">Transmembrane helix</keyword>
<gene>
    <name evidence="9" type="ORF">H9649_15650</name>
</gene>
<dbReference type="RefSeq" id="WP_191695832.1">
    <property type="nucleotide sequence ID" value="NZ_JACSQN010000019.1"/>
</dbReference>
<feature type="transmembrane region" description="Helical" evidence="7">
    <location>
        <begin position="101"/>
        <end position="123"/>
    </location>
</feature>
<dbReference type="InterPro" id="IPR003838">
    <property type="entry name" value="ABC3_permease_C"/>
</dbReference>
<evidence type="ECO:0000313" key="9">
    <source>
        <dbReference type="EMBL" id="MBD7986006.1"/>
    </source>
</evidence>
<feature type="transmembrane region" description="Helical" evidence="7">
    <location>
        <begin position="295"/>
        <end position="314"/>
    </location>
</feature>
<feature type="transmembrane region" description="Helical" evidence="7">
    <location>
        <begin position="207"/>
        <end position="226"/>
    </location>
</feature>
<evidence type="ECO:0000256" key="2">
    <source>
        <dbReference type="ARBA" id="ARBA00022475"/>
    </source>
</evidence>
<evidence type="ECO:0000256" key="6">
    <source>
        <dbReference type="ARBA" id="ARBA00038076"/>
    </source>
</evidence>
<evidence type="ECO:0000256" key="4">
    <source>
        <dbReference type="ARBA" id="ARBA00022989"/>
    </source>
</evidence>
<feature type="domain" description="ABC3 transporter permease C-terminal" evidence="8">
    <location>
        <begin position="212"/>
        <end position="320"/>
    </location>
</feature>
<feature type="transmembrane region" description="Helical" evidence="7">
    <location>
        <begin position="343"/>
        <end position="364"/>
    </location>
</feature>
<evidence type="ECO:0000259" key="8">
    <source>
        <dbReference type="Pfam" id="PF02687"/>
    </source>
</evidence>
<comment type="similarity">
    <text evidence="6">Belongs to the ABC-4 integral membrane protein family.</text>
</comment>
<keyword evidence="3 7" id="KW-0812">Transmembrane</keyword>
<evidence type="ECO:0000313" key="10">
    <source>
        <dbReference type="Proteomes" id="UP000626786"/>
    </source>
</evidence>
<feature type="transmembrane region" description="Helical" evidence="7">
    <location>
        <begin position="65"/>
        <end position="89"/>
    </location>
</feature>
<dbReference type="PANTHER" id="PTHR30572:SF4">
    <property type="entry name" value="ABC TRANSPORTER PERMEASE YTRF"/>
    <property type="match status" value="1"/>
</dbReference>
<keyword evidence="2" id="KW-1003">Cell membrane</keyword>
<dbReference type="InterPro" id="IPR050250">
    <property type="entry name" value="Macrolide_Exporter_MacB"/>
</dbReference>
<feature type="domain" description="ABC3 transporter permease C-terminal" evidence="8">
    <location>
        <begin position="22"/>
        <end position="128"/>
    </location>
</feature>
<evidence type="ECO:0000256" key="7">
    <source>
        <dbReference type="SAM" id="Phobius"/>
    </source>
</evidence>
<protein>
    <submittedName>
        <fullName evidence="9">FtsX-like permease family protein</fullName>
    </submittedName>
</protein>
<dbReference type="PANTHER" id="PTHR30572">
    <property type="entry name" value="MEMBRANE COMPONENT OF TRANSPORTER-RELATED"/>
    <property type="match status" value="1"/>
</dbReference>
<reference evidence="9 10" key="1">
    <citation type="submission" date="2020-08" db="EMBL/GenBank/DDBJ databases">
        <title>A Genomic Blueprint of the Chicken Gut Microbiome.</title>
        <authorList>
            <person name="Gilroy R."/>
            <person name="Ravi A."/>
            <person name="Getino M."/>
            <person name="Pursley I."/>
            <person name="Horton D.L."/>
            <person name="Alikhan N.-F."/>
            <person name="Baker D."/>
            <person name="Gharbi K."/>
            <person name="Hall N."/>
            <person name="Watson M."/>
            <person name="Adriaenssens E.M."/>
            <person name="Foster-Nyarko E."/>
            <person name="Jarju S."/>
            <person name="Secka A."/>
            <person name="Antonio M."/>
            <person name="Oren A."/>
            <person name="Chaudhuri R."/>
            <person name="La Ragione R.M."/>
            <person name="Hildebrand F."/>
            <person name="Pallen M.J."/>
        </authorList>
    </citation>
    <scope>NUCLEOTIDE SEQUENCE [LARGE SCALE GENOMIC DNA]</scope>
    <source>
        <strain evidence="9 10">Sa2YVA2</strain>
    </source>
</reference>